<comment type="caution">
    <text evidence="1">The sequence shown here is derived from an EMBL/GenBank/DDBJ whole genome shotgun (WGS) entry which is preliminary data.</text>
</comment>
<keyword evidence="2" id="KW-1185">Reference proteome</keyword>
<proteinExistence type="predicted"/>
<dbReference type="Proteomes" id="UP000284006">
    <property type="component" value="Unassembled WGS sequence"/>
</dbReference>
<evidence type="ECO:0000313" key="1">
    <source>
        <dbReference type="EMBL" id="RJG16331.1"/>
    </source>
</evidence>
<accession>A0A418XUJ4</accession>
<dbReference type="RefSeq" id="WP_119810818.1">
    <property type="nucleotide sequence ID" value="NZ_QYUP01000108.1"/>
</dbReference>
<sequence>MAFKDWKTIVTVVFVAFFYSTAALAEVVEPIKVRWQNTVLSPVMWPVNEFDDPVTAANTFITALQRLL</sequence>
<reference evidence="1 2" key="1">
    <citation type="submission" date="2018-09" db="EMBL/GenBank/DDBJ databases">
        <authorList>
            <person name="Zhu H."/>
        </authorList>
    </citation>
    <scope>NUCLEOTIDE SEQUENCE [LARGE SCALE GENOMIC DNA]</scope>
    <source>
        <strain evidence="1 2">K1S02-61</strain>
    </source>
</reference>
<evidence type="ECO:0000313" key="2">
    <source>
        <dbReference type="Proteomes" id="UP000284006"/>
    </source>
</evidence>
<protein>
    <submittedName>
        <fullName evidence="1">Uncharacterized protein</fullName>
    </submittedName>
</protein>
<gene>
    <name evidence="1" type="ORF">D3872_11065</name>
</gene>
<dbReference type="EMBL" id="QYUP01000108">
    <property type="protein sequence ID" value="RJG16331.1"/>
    <property type="molecule type" value="Genomic_DNA"/>
</dbReference>
<dbReference type="AlphaFoldDB" id="A0A418XUJ4"/>
<organism evidence="1 2">
    <name type="scientific">Massilia cavernae</name>
    <dbReference type="NCBI Taxonomy" id="2320864"/>
    <lineage>
        <taxon>Bacteria</taxon>
        <taxon>Pseudomonadati</taxon>
        <taxon>Pseudomonadota</taxon>
        <taxon>Betaproteobacteria</taxon>
        <taxon>Burkholderiales</taxon>
        <taxon>Oxalobacteraceae</taxon>
        <taxon>Telluria group</taxon>
        <taxon>Massilia</taxon>
    </lineage>
</organism>
<name>A0A418XUJ4_9BURK</name>